<name>A0A078RWZ6_BACUN</name>
<proteinExistence type="predicted"/>
<sequence>MKTNYEIRYAEHPDDVKSYDTKSIRCDFLIGKAFSQNKVSIEYKLLANRT</sequence>
<keyword evidence="1" id="KW-0413">Isomerase</keyword>
<dbReference type="PATRIC" id="fig|1339349.3.peg.4064"/>
<evidence type="ECO:0000313" key="2">
    <source>
        <dbReference type="Proteomes" id="UP000028013"/>
    </source>
</evidence>
<gene>
    <name evidence="1" type="primary">kduI</name>
    <name evidence="1" type="ORF">M094_3012</name>
</gene>
<comment type="caution">
    <text evidence="1">The sequence shown here is derived from an EMBL/GenBank/DDBJ whole genome shotgun (WGS) entry which is preliminary data.</text>
</comment>
<dbReference type="EMBL" id="JNHN01000184">
    <property type="protein sequence ID" value="KDS48080.1"/>
    <property type="molecule type" value="Genomic_DNA"/>
</dbReference>
<dbReference type="AlphaFoldDB" id="A0A078RWZ6"/>
<dbReference type="InterPro" id="IPR011051">
    <property type="entry name" value="RmlC_Cupin_sf"/>
</dbReference>
<evidence type="ECO:0000313" key="1">
    <source>
        <dbReference type="EMBL" id="KDS48080.1"/>
    </source>
</evidence>
<organism evidence="1 2">
    <name type="scientific">Bacteroides uniformis str. 3978 T3 ii</name>
    <dbReference type="NCBI Taxonomy" id="1339349"/>
    <lineage>
        <taxon>Bacteria</taxon>
        <taxon>Pseudomonadati</taxon>
        <taxon>Bacteroidota</taxon>
        <taxon>Bacteroidia</taxon>
        <taxon>Bacteroidales</taxon>
        <taxon>Bacteroidaceae</taxon>
        <taxon>Bacteroides</taxon>
    </lineage>
</organism>
<dbReference type="Gene3D" id="2.60.120.10">
    <property type="entry name" value="Jelly Rolls"/>
    <property type="match status" value="1"/>
</dbReference>
<dbReference type="Proteomes" id="UP000028013">
    <property type="component" value="Unassembled WGS sequence"/>
</dbReference>
<protein>
    <submittedName>
        <fullName evidence="1">4-deoxy-L-threo-5-hexosulose-uronate ketol-isomerase domain protein</fullName>
        <ecNumber evidence="1">5.3.1.17</ecNumber>
    </submittedName>
</protein>
<dbReference type="GO" id="GO:0008697">
    <property type="term" value="F:4-deoxy-L-threo-5-hexosulose-uronate ketol-isomerase activity"/>
    <property type="evidence" value="ECO:0007669"/>
    <property type="project" value="UniProtKB-EC"/>
</dbReference>
<dbReference type="SUPFAM" id="SSF51182">
    <property type="entry name" value="RmlC-like cupins"/>
    <property type="match status" value="1"/>
</dbReference>
<reference evidence="1 2" key="1">
    <citation type="submission" date="2014-04" db="EMBL/GenBank/DDBJ databases">
        <authorList>
            <person name="Sears C."/>
            <person name="Carroll K."/>
            <person name="Sack B.R."/>
            <person name="Qadri F."/>
            <person name="Myers L.L."/>
            <person name="Chung G.-T."/>
            <person name="Escheverria P."/>
            <person name="Fraser C.M."/>
            <person name="Sadzewicz L."/>
            <person name="Shefchek K.A."/>
            <person name="Tallon L."/>
            <person name="Das S.P."/>
            <person name="Daugherty S."/>
            <person name="Mongodin E.F."/>
        </authorList>
    </citation>
    <scope>NUCLEOTIDE SEQUENCE [LARGE SCALE GENOMIC DNA]</scope>
    <source>
        <strain evidence="1 2">3978 T3 ii</strain>
    </source>
</reference>
<dbReference type="EC" id="5.3.1.17" evidence="1"/>
<dbReference type="InterPro" id="IPR014710">
    <property type="entry name" value="RmlC-like_jellyroll"/>
</dbReference>
<accession>A0A078RWZ6</accession>